<protein>
    <submittedName>
        <fullName evidence="1">Uncharacterized protein</fullName>
    </submittedName>
</protein>
<name>A0A3M7SHG1_BRAPC</name>
<dbReference type="EMBL" id="REGN01001359">
    <property type="protein sequence ID" value="RNA35223.1"/>
    <property type="molecule type" value="Genomic_DNA"/>
</dbReference>
<evidence type="ECO:0000313" key="2">
    <source>
        <dbReference type="Proteomes" id="UP000276133"/>
    </source>
</evidence>
<accession>A0A3M7SHG1</accession>
<gene>
    <name evidence="1" type="ORF">BpHYR1_030378</name>
</gene>
<proteinExistence type="predicted"/>
<dbReference type="Proteomes" id="UP000276133">
    <property type="component" value="Unassembled WGS sequence"/>
</dbReference>
<sequence>MIEYAPINTADTHRGTWGIRVLSRTAHPHKYSVRKKNSDGSDILFVVVAPLKVLIRRFYVAIKTVHEWMNNKSCIDVPDADSDYVAHYSYPQKVGFSKGAHNKNCRVKCHAIVDDYFEVFGKVGLAIIGLDFFLTVVFVFDDNSAGSYLVNQALFG</sequence>
<evidence type="ECO:0000313" key="1">
    <source>
        <dbReference type="EMBL" id="RNA35223.1"/>
    </source>
</evidence>
<organism evidence="1 2">
    <name type="scientific">Brachionus plicatilis</name>
    <name type="common">Marine rotifer</name>
    <name type="synonym">Brachionus muelleri</name>
    <dbReference type="NCBI Taxonomy" id="10195"/>
    <lineage>
        <taxon>Eukaryota</taxon>
        <taxon>Metazoa</taxon>
        <taxon>Spiralia</taxon>
        <taxon>Gnathifera</taxon>
        <taxon>Rotifera</taxon>
        <taxon>Eurotatoria</taxon>
        <taxon>Monogononta</taxon>
        <taxon>Pseudotrocha</taxon>
        <taxon>Ploima</taxon>
        <taxon>Brachionidae</taxon>
        <taxon>Brachionus</taxon>
    </lineage>
</organism>
<dbReference type="AlphaFoldDB" id="A0A3M7SHG1"/>
<keyword evidence="2" id="KW-1185">Reference proteome</keyword>
<reference evidence="1 2" key="1">
    <citation type="journal article" date="2018" name="Sci. Rep.">
        <title>Genomic signatures of local adaptation to the degree of environmental predictability in rotifers.</title>
        <authorList>
            <person name="Franch-Gras L."/>
            <person name="Hahn C."/>
            <person name="Garcia-Roger E.M."/>
            <person name="Carmona M.J."/>
            <person name="Serra M."/>
            <person name="Gomez A."/>
        </authorList>
    </citation>
    <scope>NUCLEOTIDE SEQUENCE [LARGE SCALE GENOMIC DNA]</scope>
    <source>
        <strain evidence="1">HYR1</strain>
    </source>
</reference>
<comment type="caution">
    <text evidence="1">The sequence shown here is derived from an EMBL/GenBank/DDBJ whole genome shotgun (WGS) entry which is preliminary data.</text>
</comment>